<gene>
    <name evidence="1" type="ORF">FHS30_002237</name>
</gene>
<dbReference type="EMBL" id="JACHXZ010000003">
    <property type="protein sequence ID" value="MBB3169029.1"/>
    <property type="molecule type" value="Genomic_DNA"/>
</dbReference>
<organism evidence="1 2">
    <name type="scientific">Simiduia aestuariiviva</name>
    <dbReference type="NCBI Taxonomy" id="1510459"/>
    <lineage>
        <taxon>Bacteria</taxon>
        <taxon>Pseudomonadati</taxon>
        <taxon>Pseudomonadota</taxon>
        <taxon>Gammaproteobacteria</taxon>
        <taxon>Cellvibrionales</taxon>
        <taxon>Cellvibrionaceae</taxon>
        <taxon>Simiduia</taxon>
    </lineage>
</organism>
<proteinExistence type="predicted"/>
<sequence>MQIKPIIIFVIAAGLLVGCGSEKTKNRAPVATSSSFTTEVDSTLTGQLSASDQNRDMLMYRLTTEPTQGIVILESTGAFSYTPKAEYTGLDSFSFSVSDGKVESTKAIVSIEINPQQVLFSSYSRSAFSQSADAKPLSTNGREFEQDVVSEQAYDDLLSN</sequence>
<name>A0A839URD2_9GAMM</name>
<reference evidence="1 2" key="1">
    <citation type="submission" date="2020-08" db="EMBL/GenBank/DDBJ databases">
        <title>Genomic Encyclopedia of Type Strains, Phase III (KMG-III): the genomes of soil and plant-associated and newly described type strains.</title>
        <authorList>
            <person name="Whitman W."/>
        </authorList>
    </citation>
    <scope>NUCLEOTIDE SEQUENCE [LARGE SCALE GENOMIC DNA]</scope>
    <source>
        <strain evidence="1 2">CECT 8571</strain>
    </source>
</reference>
<dbReference type="RefSeq" id="WP_183910526.1">
    <property type="nucleotide sequence ID" value="NZ_JACHXZ010000003.1"/>
</dbReference>
<accession>A0A839URD2</accession>
<protein>
    <recommendedName>
        <fullName evidence="3">Cadherin-like domain-containing protein</fullName>
    </recommendedName>
</protein>
<dbReference type="Proteomes" id="UP000559987">
    <property type="component" value="Unassembled WGS sequence"/>
</dbReference>
<comment type="caution">
    <text evidence="1">The sequence shown here is derived from an EMBL/GenBank/DDBJ whole genome shotgun (WGS) entry which is preliminary data.</text>
</comment>
<evidence type="ECO:0008006" key="3">
    <source>
        <dbReference type="Google" id="ProtNLM"/>
    </source>
</evidence>
<dbReference type="AlphaFoldDB" id="A0A839URD2"/>
<keyword evidence="2" id="KW-1185">Reference proteome</keyword>
<dbReference type="PROSITE" id="PS51257">
    <property type="entry name" value="PROKAR_LIPOPROTEIN"/>
    <property type="match status" value="1"/>
</dbReference>
<evidence type="ECO:0000313" key="2">
    <source>
        <dbReference type="Proteomes" id="UP000559987"/>
    </source>
</evidence>
<dbReference type="Gene3D" id="2.60.40.3440">
    <property type="match status" value="1"/>
</dbReference>
<dbReference type="Pfam" id="PF17963">
    <property type="entry name" value="Big_9"/>
    <property type="match status" value="1"/>
</dbReference>
<evidence type="ECO:0000313" key="1">
    <source>
        <dbReference type="EMBL" id="MBB3169029.1"/>
    </source>
</evidence>